<dbReference type="RefSeq" id="WP_005441665.1">
    <property type="nucleotide sequence ID" value="NZ_CM001466.1"/>
</dbReference>
<feature type="transmembrane region" description="Helical" evidence="3">
    <location>
        <begin position="17"/>
        <end position="34"/>
    </location>
</feature>
<protein>
    <recommendedName>
        <fullName evidence="4">DUF6779 domain-containing protein</fullName>
    </recommendedName>
</protein>
<dbReference type="EMBL" id="CM001466">
    <property type="protein sequence ID" value="EHY89230.1"/>
    <property type="molecule type" value="Genomic_DNA"/>
</dbReference>
<keyword evidence="6" id="KW-1185">Reference proteome</keyword>
<feature type="coiled-coil region" evidence="1">
    <location>
        <begin position="84"/>
        <end position="134"/>
    </location>
</feature>
<evidence type="ECO:0000256" key="2">
    <source>
        <dbReference type="SAM" id="MobiDB-lite"/>
    </source>
</evidence>
<evidence type="ECO:0000313" key="6">
    <source>
        <dbReference type="Proteomes" id="UP000004705"/>
    </source>
</evidence>
<feature type="compositionally biased region" description="Pro residues" evidence="2">
    <location>
        <begin position="412"/>
        <end position="422"/>
    </location>
</feature>
<feature type="transmembrane region" description="Helical" evidence="3">
    <location>
        <begin position="40"/>
        <end position="60"/>
    </location>
</feature>
<keyword evidence="1" id="KW-0175">Coiled coil</keyword>
<evidence type="ECO:0000256" key="1">
    <source>
        <dbReference type="SAM" id="Coils"/>
    </source>
</evidence>
<dbReference type="HOGENOM" id="CLU_018761_0_0_11"/>
<evidence type="ECO:0000259" key="4">
    <source>
        <dbReference type="Pfam" id="PF20570"/>
    </source>
</evidence>
<dbReference type="Proteomes" id="UP000004705">
    <property type="component" value="Chromosome"/>
</dbReference>
<feature type="domain" description="DUF6779" evidence="4">
    <location>
        <begin position="42"/>
        <end position="149"/>
    </location>
</feature>
<organism evidence="5 6">
    <name type="scientific">Saccharomonospora azurea NA-128</name>
    <dbReference type="NCBI Taxonomy" id="882081"/>
    <lineage>
        <taxon>Bacteria</taxon>
        <taxon>Bacillati</taxon>
        <taxon>Actinomycetota</taxon>
        <taxon>Actinomycetes</taxon>
        <taxon>Pseudonocardiales</taxon>
        <taxon>Pseudonocardiaceae</taxon>
        <taxon>Saccharomonospora</taxon>
    </lineage>
</organism>
<feature type="compositionally biased region" description="Low complexity" evidence="2">
    <location>
        <begin position="257"/>
        <end position="266"/>
    </location>
</feature>
<evidence type="ECO:0000256" key="3">
    <source>
        <dbReference type="SAM" id="Phobius"/>
    </source>
</evidence>
<dbReference type="Pfam" id="PF20570">
    <property type="entry name" value="DUF6779"/>
    <property type="match status" value="1"/>
</dbReference>
<feature type="compositionally biased region" description="Low complexity" evidence="2">
    <location>
        <begin position="280"/>
        <end position="295"/>
    </location>
</feature>
<accession>H8G5N9</accession>
<dbReference type="OrthoDB" id="4774085at2"/>
<name>H8G5N9_9PSEU</name>
<dbReference type="InterPro" id="IPR046706">
    <property type="entry name" value="DUF6779"/>
</dbReference>
<feature type="compositionally biased region" description="Basic residues" evidence="2">
    <location>
        <begin position="506"/>
        <end position="515"/>
    </location>
</feature>
<reference evidence="5 6" key="1">
    <citation type="journal article" date="2012" name="Stand. Genomic Sci.">
        <title>Genome sequence of the soil bacterium Saccharomonospora azurea type strain (NA-128(T)).</title>
        <authorList>
            <person name="Klenk H.P."/>
            <person name="Held B."/>
            <person name="Lucas S."/>
            <person name="Lapidus A."/>
            <person name="Copeland A."/>
            <person name="Hammon N."/>
            <person name="Pitluck S."/>
            <person name="Goodwin L.A."/>
            <person name="Han C."/>
            <person name="Tapia R."/>
            <person name="Brambilla E.M."/>
            <person name="Potter G."/>
            <person name="Land M."/>
            <person name="Ivanova N."/>
            <person name="Rohde M."/>
            <person name="Goker M."/>
            <person name="Detter J.C."/>
            <person name="Kyrpides N.C."/>
            <person name="Woyke T."/>
        </authorList>
    </citation>
    <scope>NUCLEOTIDE SEQUENCE [LARGE SCALE GENOMIC DNA]</scope>
    <source>
        <strain evidence="5 6">NA-128</strain>
    </source>
</reference>
<evidence type="ECO:0000313" key="5">
    <source>
        <dbReference type="EMBL" id="EHY89230.1"/>
    </source>
</evidence>
<keyword evidence="3" id="KW-0812">Transmembrane</keyword>
<feature type="compositionally biased region" description="Basic and acidic residues" evidence="2">
    <location>
        <begin position="296"/>
        <end position="311"/>
    </location>
</feature>
<gene>
    <name evidence="5" type="ORF">SacazDRAFT_02322</name>
</gene>
<keyword evidence="3" id="KW-1133">Transmembrane helix</keyword>
<dbReference type="AlphaFoldDB" id="H8G5N9"/>
<feature type="compositionally biased region" description="Basic and acidic residues" evidence="2">
    <location>
        <begin position="339"/>
        <end position="352"/>
    </location>
</feature>
<feature type="region of interest" description="Disordered" evidence="2">
    <location>
        <begin position="182"/>
        <end position="515"/>
    </location>
</feature>
<keyword evidence="3" id="KW-0472">Membrane</keyword>
<proteinExistence type="predicted"/>
<sequence>MTGVGDESRDRSAAKPWLGVGFLLAIGATLALVLTDDLRWIRLAVVAALWAALIGALMAAKYRKQAALNEKSAVKAQKIYELELQKEIAARREHELEIEAETRERVEAEKRDELDALREELRSLRDNLQNLFGGEVLWERVALTAQSTRMRKLGEEQRLVTAGEADIRQALTVDAEADAVDSPTQLIGRVRDRDAEQAGSEAEEPAVPRAEQQPRRREPGAPRTRFVPRPARPAEDGRAAQKPGEPPTRRVPSRPGSAMARASEAANRARAEMSRPHQRPVAGPNGAAGPAYSPRRPTEGEPRGGAGERGRPAAAPADGRVARSLDSEGSPSPRQQRPPVDDAPTRTQRAVEARTAVTPPVRPGAAEKAGTGYRNPVSPVNPVEPPRRPAEPEPVEAGAEATVAERVELPAPVQPEPNPTLPPEVRETRPSGGRRRRPEPEPEAAPTSGGGRRRRDDDEKPAWLDSAASGSRHSHAAESEEEPAGSHAEGRSVSELLAAYGASGTRPRRRRRAED</sequence>